<evidence type="ECO:0000256" key="2">
    <source>
        <dbReference type="ARBA" id="ARBA00009726"/>
    </source>
</evidence>
<protein>
    <submittedName>
        <fullName evidence="16">Uncharacterized protein</fullName>
    </submittedName>
</protein>
<evidence type="ECO:0000256" key="3">
    <source>
        <dbReference type="ARBA" id="ARBA00022448"/>
    </source>
</evidence>
<evidence type="ECO:0000259" key="14">
    <source>
        <dbReference type="PROSITE" id="PS50893"/>
    </source>
</evidence>
<evidence type="ECO:0000256" key="1">
    <source>
        <dbReference type="ARBA" id="ARBA00004141"/>
    </source>
</evidence>
<keyword evidence="9 13" id="KW-1133">Transmembrane helix</keyword>
<dbReference type="GO" id="GO:0016887">
    <property type="term" value="F:ATP hydrolysis activity"/>
    <property type="evidence" value="ECO:0007669"/>
    <property type="project" value="InterPro"/>
</dbReference>
<evidence type="ECO:0000313" key="16">
    <source>
        <dbReference type="EMBL" id="CAA2633596.1"/>
    </source>
</evidence>
<dbReference type="PANTHER" id="PTHR24223:SF181">
    <property type="entry name" value="ABC TRANSPORTER C FAMILY MEMBER 3"/>
    <property type="match status" value="1"/>
</dbReference>
<dbReference type="FunFam" id="1.20.1560.10:FF:000003">
    <property type="entry name" value="ABC transporter C family member 10"/>
    <property type="match status" value="1"/>
</dbReference>
<organism evidence="16">
    <name type="scientific">Spirodela intermedia</name>
    <name type="common">Intermediate duckweed</name>
    <dbReference type="NCBI Taxonomy" id="51605"/>
    <lineage>
        <taxon>Eukaryota</taxon>
        <taxon>Viridiplantae</taxon>
        <taxon>Streptophyta</taxon>
        <taxon>Embryophyta</taxon>
        <taxon>Tracheophyta</taxon>
        <taxon>Spermatophyta</taxon>
        <taxon>Magnoliopsida</taxon>
        <taxon>Liliopsida</taxon>
        <taxon>Araceae</taxon>
        <taxon>Lemnoideae</taxon>
        <taxon>Spirodela</taxon>
    </lineage>
</organism>
<feature type="transmembrane region" description="Helical" evidence="13">
    <location>
        <begin position="708"/>
        <end position="726"/>
    </location>
</feature>
<keyword evidence="7" id="KW-0067">ATP-binding</keyword>
<dbReference type="EMBL" id="LR743604">
    <property type="protein sequence ID" value="CAA2633596.1"/>
    <property type="molecule type" value="Genomic_DNA"/>
</dbReference>
<dbReference type="InterPro" id="IPR011527">
    <property type="entry name" value="ABC1_TM_dom"/>
</dbReference>
<dbReference type="InterPro" id="IPR027417">
    <property type="entry name" value="P-loop_NTPase"/>
</dbReference>
<dbReference type="SUPFAM" id="SSF90123">
    <property type="entry name" value="ABC transporter transmembrane region"/>
    <property type="match status" value="2"/>
</dbReference>
<comment type="subcellular location">
    <subcellularLocation>
        <location evidence="1">Membrane</location>
        <topology evidence="1">Multi-pass membrane protein</topology>
    </subcellularLocation>
</comment>
<reference evidence="16 17" key="1">
    <citation type="submission" date="2019-12" db="EMBL/GenBank/DDBJ databases">
        <authorList>
            <person name="Scholz U."/>
            <person name="Mascher M."/>
            <person name="Fiebig A."/>
        </authorList>
    </citation>
    <scope>NUCLEOTIDE SEQUENCE</scope>
</reference>
<dbReference type="Gene3D" id="3.40.50.300">
    <property type="entry name" value="P-loop containing nucleotide triphosphate hydrolases"/>
    <property type="match status" value="2"/>
</dbReference>
<dbReference type="InterPro" id="IPR017871">
    <property type="entry name" value="ABC_transporter-like_CS"/>
</dbReference>
<comment type="function">
    <text evidence="11">ABC transporter that may affect phytic acid transport and compartmentalization. May function directly or indirectly in removing phytic acid from the cytosol or in vesicle trafficking. Required for phytic acid accumulation in developing seeds. Phytic acid is the primary storage form of phosphorus in cereal grains and other plant seeds.</text>
</comment>
<dbReference type="PROSITE" id="PS00211">
    <property type="entry name" value="ABC_TRANSPORTER_1"/>
    <property type="match status" value="1"/>
</dbReference>
<dbReference type="InterPro" id="IPR003593">
    <property type="entry name" value="AAA+_ATPase"/>
</dbReference>
<dbReference type="GO" id="GO:0140359">
    <property type="term" value="F:ABC-type transporter activity"/>
    <property type="evidence" value="ECO:0007669"/>
    <property type="project" value="InterPro"/>
</dbReference>
<dbReference type="PROSITE" id="PS50929">
    <property type="entry name" value="ABC_TM1F"/>
    <property type="match status" value="2"/>
</dbReference>
<feature type="transmembrane region" description="Helical" evidence="13">
    <location>
        <begin position="102"/>
        <end position="122"/>
    </location>
</feature>
<keyword evidence="8" id="KW-1278">Translocase</keyword>
<comment type="similarity">
    <text evidence="2">Belongs to the ABC transporter superfamily. ABCC family. Conjugate transporter (TC 3.A.1.208) subfamily.</text>
</comment>
<evidence type="ECO:0000256" key="10">
    <source>
        <dbReference type="ARBA" id="ARBA00023136"/>
    </source>
</evidence>
<keyword evidence="6" id="KW-0547">Nucleotide-binding</keyword>
<keyword evidence="4 13" id="KW-0812">Transmembrane</keyword>
<evidence type="ECO:0000256" key="13">
    <source>
        <dbReference type="SAM" id="Phobius"/>
    </source>
</evidence>
<dbReference type="PANTHER" id="PTHR24223">
    <property type="entry name" value="ATP-BINDING CASSETTE SUB-FAMILY C"/>
    <property type="match status" value="1"/>
</dbReference>
<dbReference type="Pfam" id="PF00005">
    <property type="entry name" value="ABC_tran"/>
    <property type="match status" value="2"/>
</dbReference>
<dbReference type="FunFam" id="3.40.50.300:FF:000169">
    <property type="entry name" value="ABC transporter C family member 3"/>
    <property type="match status" value="1"/>
</dbReference>
<evidence type="ECO:0000256" key="9">
    <source>
        <dbReference type="ARBA" id="ARBA00022989"/>
    </source>
</evidence>
<dbReference type="GO" id="GO:0005524">
    <property type="term" value="F:ATP binding"/>
    <property type="evidence" value="ECO:0007669"/>
    <property type="project" value="UniProtKB-KW"/>
</dbReference>
<dbReference type="InterPro" id="IPR036640">
    <property type="entry name" value="ABC1_TM_sf"/>
</dbReference>
<evidence type="ECO:0000313" key="17">
    <source>
        <dbReference type="Proteomes" id="UP001189122"/>
    </source>
</evidence>
<dbReference type="InterPro" id="IPR003439">
    <property type="entry name" value="ABC_transporter-like_ATP-bd"/>
</dbReference>
<gene>
    <name evidence="16" type="ORF">SI7747_17019086</name>
</gene>
<evidence type="ECO:0000256" key="4">
    <source>
        <dbReference type="ARBA" id="ARBA00022692"/>
    </source>
</evidence>
<sequence>MHHRRVRGALLDRRLRSVPRRPARNHREGIRPGLGLLPREGGRVPFSAALVLPDSSVRHESPVGACRHHLQEGALPVGLVQAGQRGEIVNFMSVDAERVGEFSWYMMELFLVPVQVGLALVVLYKSLQLASLVALAATIFVMGINIPFAKLEQGFQEKMMESKDRRMKATSEALKNMRILKLHAWEMSFLARILDLRKDEAGWLKKYVYTDVVVTIVYWAAPIFIAVVTFLACILMGIPLESGKVLSTIATFGILKDPIYNLPETISLLSQTKISLDRISGYLSLEELQPDNVEEIPKQNTQLAVEIIHGAFSWDPASEKPTLEDLNVQISHGTKVAVCGTVGCGKSSLISAILGEIPKVSGSPWIQSGTIEGNILFGNKMDRENYERVLDACSLKKDLEALPFGDQTIIGERGINLSGGQKQRVQIARALYQDADMYLLDDPFSATVIFVTHQVEFLSAADLILVMREGGITQAGRYTDVFVSGTDFMELVEAHTQSLSALPSVKAPLPGSAETSNGSSGDTAEDSLDFRLTSKSKPQRENSGKQEQGQRQPFIQEEERERGGVGLSVYWKYITALHRGALVPLILLCQALFQVFQIGSNYWMTTAAPVTKDARHPVKASVLILVYVLLALLLGVAGYKTSTLIFNEMHGSIFRAPMAFFDATPSSRILNRASVDQSSVDLSVPAHMGMSAFAAIQLLGIVAVMSQVAWQVFIVFIPVAAVCVWYQQYYIAAARDLTRLVGVLNAPIIQHFGESVSGSTTIRCHGQASRFMSRNLQLINAYLRPKFYNAGAMEWLCFRLDMLSSVTFASSLIFLISMPVGVIDPGIGGLAVTYGLNLNTLLAWAVWNVCNLENKIISVERILQYSRPGPHWPDHGEVRVCDLQLRYAPHLPLVLRGVSCTFPGGSKTGVVGRTGSGKSTLIQTLFRMVDPAGGRILIDGVDICTIGLHDLRSRLSIIPQDPAMFEGTLRTNIDPLGQYSDVQIWEAVDKCQLGEEVRRSEERLDTPVAENGENWSVGQRQLVCLGRVLLRRSKILVLDEATASVDTATDALIQRTLRQHFSESTVITIAHRVGSILDSDLVLLLDSGLIVEFDSPSKLLEDRSSSFAKLVEEYTARMA</sequence>
<keyword evidence="10 13" id="KW-0472">Membrane</keyword>
<feature type="transmembrane region" description="Helical" evidence="13">
    <location>
        <begin position="682"/>
        <end position="702"/>
    </location>
</feature>
<feature type="domain" description="ABC transmembrane type-1" evidence="15">
    <location>
        <begin position="86"/>
        <end position="271"/>
    </location>
</feature>
<proteinExistence type="inferred from homology"/>
<feature type="transmembrane region" description="Helical" evidence="13">
    <location>
        <begin position="620"/>
        <end position="639"/>
    </location>
</feature>
<dbReference type="GO" id="GO:0016020">
    <property type="term" value="C:membrane"/>
    <property type="evidence" value="ECO:0007669"/>
    <property type="project" value="UniProtKB-SubCell"/>
</dbReference>
<dbReference type="InterPro" id="IPR044746">
    <property type="entry name" value="ABCC_6TM_D1"/>
</dbReference>
<dbReference type="CDD" id="cd03244">
    <property type="entry name" value="ABCC_MRP_domain2"/>
    <property type="match status" value="1"/>
</dbReference>
<dbReference type="InterPro" id="IPR044726">
    <property type="entry name" value="ABCC_6TM_D2"/>
</dbReference>
<dbReference type="SUPFAM" id="SSF52540">
    <property type="entry name" value="P-loop containing nucleoside triphosphate hydrolases"/>
    <property type="match status" value="2"/>
</dbReference>
<evidence type="ECO:0000256" key="7">
    <source>
        <dbReference type="ARBA" id="ARBA00022840"/>
    </source>
</evidence>
<keyword evidence="17" id="KW-1185">Reference proteome</keyword>
<accession>A0A7I8JR77</accession>
<dbReference type="Proteomes" id="UP001189122">
    <property type="component" value="Unassembled WGS sequence"/>
</dbReference>
<dbReference type="PROSITE" id="PS50893">
    <property type="entry name" value="ABC_TRANSPORTER_2"/>
    <property type="match status" value="2"/>
</dbReference>
<feature type="domain" description="ABC transporter" evidence="14">
    <location>
        <begin position="878"/>
        <end position="1112"/>
    </location>
</feature>
<evidence type="ECO:0000256" key="11">
    <source>
        <dbReference type="ARBA" id="ARBA00057614"/>
    </source>
</evidence>
<keyword evidence="5" id="KW-0677">Repeat</keyword>
<dbReference type="AlphaFoldDB" id="A0A7I8JR77"/>
<dbReference type="CDD" id="cd18579">
    <property type="entry name" value="ABC_6TM_ABCC_D1"/>
    <property type="match status" value="1"/>
</dbReference>
<feature type="domain" description="ABC transporter" evidence="14">
    <location>
        <begin position="305"/>
        <end position="494"/>
    </location>
</feature>
<evidence type="ECO:0000256" key="6">
    <source>
        <dbReference type="ARBA" id="ARBA00022741"/>
    </source>
</evidence>
<dbReference type="FunFam" id="1.20.1560.10:FF:000002">
    <property type="entry name" value="ABC transporter C family member 5"/>
    <property type="match status" value="1"/>
</dbReference>
<keyword evidence="3" id="KW-0813">Transport</keyword>
<feature type="compositionally biased region" description="Polar residues" evidence="12">
    <location>
        <begin position="513"/>
        <end position="522"/>
    </location>
</feature>
<dbReference type="InterPro" id="IPR050173">
    <property type="entry name" value="ABC_transporter_C-like"/>
</dbReference>
<name>A0A7I8JR77_SPIIN</name>
<dbReference type="CDD" id="cd18580">
    <property type="entry name" value="ABC_6TM_ABCC_D2"/>
    <property type="match status" value="1"/>
</dbReference>
<feature type="region of interest" description="Disordered" evidence="12">
    <location>
        <begin position="505"/>
        <end position="557"/>
    </location>
</feature>
<evidence type="ECO:0000256" key="8">
    <source>
        <dbReference type="ARBA" id="ARBA00022967"/>
    </source>
</evidence>
<evidence type="ECO:0000259" key="15">
    <source>
        <dbReference type="PROSITE" id="PS50929"/>
    </source>
</evidence>
<dbReference type="Pfam" id="PF00664">
    <property type="entry name" value="ABC_membrane"/>
    <property type="match status" value="2"/>
</dbReference>
<feature type="domain" description="ABC transmembrane type-1" evidence="15">
    <location>
        <begin position="622"/>
        <end position="854"/>
    </location>
</feature>
<feature type="transmembrane region" description="Helical" evidence="13">
    <location>
        <begin position="216"/>
        <end position="238"/>
    </location>
</feature>
<evidence type="ECO:0000256" key="12">
    <source>
        <dbReference type="SAM" id="MobiDB-lite"/>
    </source>
</evidence>
<feature type="transmembrane region" description="Helical" evidence="13">
    <location>
        <begin position="581"/>
        <end position="600"/>
    </location>
</feature>
<dbReference type="SMART" id="SM00382">
    <property type="entry name" value="AAA"/>
    <property type="match status" value="2"/>
</dbReference>
<dbReference type="EMBL" id="CACRZD030000017">
    <property type="protein sequence ID" value="CAA6672670.1"/>
    <property type="molecule type" value="Genomic_DNA"/>
</dbReference>
<dbReference type="Gene3D" id="1.20.1560.10">
    <property type="entry name" value="ABC transporter type 1, transmembrane domain"/>
    <property type="match status" value="2"/>
</dbReference>
<feature type="transmembrane region" description="Helical" evidence="13">
    <location>
        <begin position="129"/>
        <end position="149"/>
    </location>
</feature>
<dbReference type="CDD" id="cd03250">
    <property type="entry name" value="ABCC_MRP_domain1"/>
    <property type="match status" value="1"/>
</dbReference>
<evidence type="ECO:0000256" key="5">
    <source>
        <dbReference type="ARBA" id="ARBA00022737"/>
    </source>
</evidence>